<keyword evidence="1 15" id="KW-0540">Nuclease</keyword>
<dbReference type="OrthoDB" id="9810135at2"/>
<keyword evidence="6 15" id="KW-0347">Helicase</keyword>
<evidence type="ECO:0000256" key="17">
    <source>
        <dbReference type="SAM" id="MobiDB-lite"/>
    </source>
</evidence>
<keyword evidence="8 15" id="KW-0067">ATP-binding</keyword>
<gene>
    <name evidence="15 20" type="primary">recB</name>
    <name evidence="20" type="ORF">C9I89_19455</name>
</gene>
<dbReference type="GO" id="GO:0009338">
    <property type="term" value="C:exodeoxyribonuclease V complex"/>
    <property type="evidence" value="ECO:0007669"/>
    <property type="project" value="TreeGrafter"/>
</dbReference>
<feature type="binding site" evidence="16">
    <location>
        <begin position="46"/>
        <end position="53"/>
    </location>
    <ligand>
        <name>ATP</name>
        <dbReference type="ChEBI" id="CHEBI:30616"/>
    </ligand>
</feature>
<dbReference type="InterPro" id="IPR014016">
    <property type="entry name" value="UvrD-like_ATP-bd"/>
</dbReference>
<dbReference type="EC" id="5.6.2.4" evidence="15"/>
<evidence type="ECO:0000256" key="9">
    <source>
        <dbReference type="ARBA" id="ARBA00022842"/>
    </source>
</evidence>
<dbReference type="InterPro" id="IPR014017">
    <property type="entry name" value="DNA_helicase_UvrD-like_C"/>
</dbReference>
<evidence type="ECO:0000259" key="19">
    <source>
        <dbReference type="PROSITE" id="PS51217"/>
    </source>
</evidence>
<evidence type="ECO:0000256" key="10">
    <source>
        <dbReference type="ARBA" id="ARBA00023125"/>
    </source>
</evidence>
<dbReference type="InterPro" id="IPR011335">
    <property type="entry name" value="Restrct_endonuc-II-like"/>
</dbReference>
<evidence type="ECO:0000256" key="6">
    <source>
        <dbReference type="ARBA" id="ARBA00022806"/>
    </source>
</evidence>
<dbReference type="Pfam" id="PF12705">
    <property type="entry name" value="PDDEXK_1"/>
    <property type="match status" value="1"/>
</dbReference>
<evidence type="ECO:0000256" key="1">
    <source>
        <dbReference type="ARBA" id="ARBA00022722"/>
    </source>
</evidence>
<evidence type="ECO:0000256" key="3">
    <source>
        <dbReference type="ARBA" id="ARBA00022741"/>
    </source>
</evidence>
<evidence type="ECO:0000256" key="15">
    <source>
        <dbReference type="HAMAP-Rule" id="MF_01485"/>
    </source>
</evidence>
<keyword evidence="5 15" id="KW-0378">Hydrolase</keyword>
<dbReference type="Pfam" id="PF13361">
    <property type="entry name" value="UvrD_C"/>
    <property type="match status" value="2"/>
</dbReference>
<dbReference type="EC" id="3.1.11.5" evidence="15"/>
<dbReference type="SUPFAM" id="SSF52980">
    <property type="entry name" value="Restriction endonuclease-like"/>
    <property type="match status" value="1"/>
</dbReference>
<keyword evidence="21" id="KW-1185">Reference proteome</keyword>
<evidence type="ECO:0000256" key="14">
    <source>
        <dbReference type="ARBA" id="ARBA00048988"/>
    </source>
</evidence>
<evidence type="ECO:0000256" key="11">
    <source>
        <dbReference type="ARBA" id="ARBA00023204"/>
    </source>
</evidence>
<feature type="binding site" evidence="15">
    <location>
        <position position="1114"/>
    </location>
    <ligand>
        <name>Mg(2+)</name>
        <dbReference type="ChEBI" id="CHEBI:18420"/>
    </ligand>
</feature>
<evidence type="ECO:0000256" key="16">
    <source>
        <dbReference type="PROSITE-ProRule" id="PRU00560"/>
    </source>
</evidence>
<feature type="active site" description="For nuclease activity" evidence="15">
    <location>
        <position position="1127"/>
    </location>
</feature>
<proteinExistence type="inferred from homology"/>
<comment type="miscellaneous">
    <text evidence="15">In the RecBCD complex, RecB has a slow 3'-5' helicase, an exonuclease activity and loads RecA onto ssDNA, RecD has a fast 5'-3' helicase activity, while RecC stimulates the ATPase and processivity of the RecB helicase and contributes to recognition of the Chi site.</text>
</comment>
<dbReference type="GO" id="GO:0043138">
    <property type="term" value="F:3'-5' DNA helicase activity"/>
    <property type="evidence" value="ECO:0007669"/>
    <property type="project" value="UniProtKB-UniRule"/>
</dbReference>
<sequence length="1225" mass="137158">MTQAITQDSECHSQSGSGTHLMPKSVGAATLQPMTFPLHGARLIEASAGTGKTFTIASLYLRLLLGHGSAETRHATELTVDKILVVTFTEAATAELRDRIRARIHDARLAFSRGVSHDPVIQPLLEEISDHQTAAQILLQAERQMDEAAIYTIHGFCQRMLTQNAFESGSRFNNEFVTDESQLKSLVAADYWRRNFYHLPHSLAVEVRDVWSSPAALLKDIGGSLTGAPVKLSVEAMTDSLAELHNKNLDRIDGFKALWREHEADLEALIANSGVNKRSYTKKSLPAWLEQVGLWAASPTLGYDLPDKLDRFHQQVLIEKTAKGDAPEHEVFAAVAELLDNPANLRDPLMAHAIEECRTLLAKAKERKGWLSFDDLLTQLSAAIDNDRDELLVERIRSQYPVAMIDEFQDTDPLQYSIFSNIYTTESAEQAQCGLFMIGDPKQAIYAFRGADIFTYIQARRQVSDHYTLGTNWRSTADMIASVNRVFEQPDSPFIYDQDIQFLSVNHSPKAPERSWWLDNQAQHALTFWHQDSLDGKPVTKGSYQQVMAEATAAQIQNVLTQSQQGSAFFQDKEHKKAIQASDIAVLVRTGNEGKLVRQALAEQGIASVYLSNRDSVFSTPEAADMQRLLQAVLTPEDDRALRAALASSLFALTAVDLDQLNSDETEWETAVNAFKDYRKLWLTRGVMPMLRSVMAKSTIAERLLAEEGGERRLTDLLHIGELLQEASQTLDSDYGLLRWLAEHIAEPNGNAEDQVLRLESERNLVQIVTIHKSKGLEYDLVFLPFVCSYREVDKKSEVKYHDEQANITVLDITKQDDSIEKADKERLAEDLRLIYVALTRAVYGCFVGMAPIRNGRSTKEPTGLHHSAMGHLVQNGQEGSIAALELALAKLAESQPAITVAEPPGLPDSKWQPVEQDAPTLQPSEFNAKIERNWWMTSYSSLVKQGHQAYHDSSLDLPGFDIDSAAEKAQDGEEAIIELEPEYSIYTFPRGARPGTFLHTVFEEIDFTAPVDSPETVTILTELLLRENYEAAWLPVLQKLIEDVLHCPLDGNDLKLVDKKATQRLTEMEFLLPIELLSSAMLNKVIARHDSISARAGELGFATVSGMLKGFIDLVFEHQGKYYVLDWKSNHLGDDPNAYRGELLTGAMRDHRYDLQYQIYALALQRFLRSRIPAYDYETHFGGVYYLFLRGMDAGSDSGIFYARPTQSLLAELDLLIDGEQIDA</sequence>
<dbReference type="NCBIfam" id="TIGR00609">
    <property type="entry name" value="recB"/>
    <property type="match status" value="1"/>
</dbReference>
<evidence type="ECO:0000256" key="12">
    <source>
        <dbReference type="ARBA" id="ARBA00023235"/>
    </source>
</evidence>
<evidence type="ECO:0000256" key="4">
    <source>
        <dbReference type="ARBA" id="ARBA00022763"/>
    </source>
</evidence>
<evidence type="ECO:0000256" key="5">
    <source>
        <dbReference type="ARBA" id="ARBA00022801"/>
    </source>
</evidence>
<evidence type="ECO:0000259" key="18">
    <source>
        <dbReference type="PROSITE" id="PS51198"/>
    </source>
</evidence>
<dbReference type="Gene3D" id="1.10.3170.10">
    <property type="entry name" value="Recbcd, chain B, domain 2"/>
    <property type="match status" value="1"/>
</dbReference>
<dbReference type="PANTHER" id="PTHR11070">
    <property type="entry name" value="UVRD / RECB / PCRA DNA HELICASE FAMILY MEMBER"/>
    <property type="match status" value="1"/>
</dbReference>
<comment type="catalytic activity">
    <reaction evidence="14 15">
        <text>ATP + H2O = ADP + phosphate + H(+)</text>
        <dbReference type="Rhea" id="RHEA:13065"/>
        <dbReference type="ChEBI" id="CHEBI:15377"/>
        <dbReference type="ChEBI" id="CHEBI:15378"/>
        <dbReference type="ChEBI" id="CHEBI:30616"/>
        <dbReference type="ChEBI" id="CHEBI:43474"/>
        <dbReference type="ChEBI" id="CHEBI:456216"/>
        <dbReference type="EC" id="5.6.2.4"/>
    </reaction>
</comment>
<dbReference type="InterPro" id="IPR038726">
    <property type="entry name" value="PDDEXK_AddAB-type"/>
</dbReference>
<dbReference type="Gene3D" id="1.10.486.10">
    <property type="entry name" value="PCRA, domain 4"/>
    <property type="match status" value="1"/>
</dbReference>
<keyword evidence="12 15" id="KW-0413">Isomerase</keyword>
<comment type="catalytic activity">
    <reaction evidence="13 15">
        <text>Couples ATP hydrolysis with the unwinding of duplex DNA by translocating in the 3'-5' direction.</text>
        <dbReference type="EC" id="5.6.2.4"/>
    </reaction>
</comment>
<protein>
    <recommendedName>
        <fullName evidence="15">RecBCD enzyme subunit RecB</fullName>
        <ecNumber evidence="15">3.1.11.5</ecNumber>
        <ecNumber evidence="15">5.6.2.4</ecNumber>
    </recommendedName>
    <alternativeName>
        <fullName evidence="15">DNA 3'-5' helicase subunit RecB</fullName>
    </alternativeName>
    <alternativeName>
        <fullName evidence="15">Exonuclease V subunit RecB</fullName>
        <shortName evidence="15">ExoV subunit RecB</shortName>
    </alternativeName>
    <alternativeName>
        <fullName evidence="15">Helicase/nuclease RecBCD subunit RecB</fullName>
    </alternativeName>
</protein>
<feature type="region of interest" description="Nuclease activity, interacts with RecD and RecA" evidence="15">
    <location>
        <begin position="934"/>
        <end position="1225"/>
    </location>
</feature>
<evidence type="ECO:0000313" key="20">
    <source>
        <dbReference type="EMBL" id="PSW01664.1"/>
    </source>
</evidence>
<feature type="region of interest" description="Disordered" evidence="17">
    <location>
        <begin position="1"/>
        <end position="24"/>
    </location>
</feature>
<dbReference type="GO" id="GO:0005524">
    <property type="term" value="F:ATP binding"/>
    <property type="evidence" value="ECO:0007669"/>
    <property type="project" value="UniProtKB-UniRule"/>
</dbReference>
<feature type="domain" description="UvrD-like helicase ATP-binding" evidence="18">
    <location>
        <begin position="25"/>
        <end position="476"/>
    </location>
</feature>
<organism evidence="20 21">
    <name type="scientific">Photobacterium lipolyticum</name>
    <dbReference type="NCBI Taxonomy" id="266810"/>
    <lineage>
        <taxon>Bacteria</taxon>
        <taxon>Pseudomonadati</taxon>
        <taxon>Pseudomonadota</taxon>
        <taxon>Gammaproteobacteria</taxon>
        <taxon>Vibrionales</taxon>
        <taxon>Vibrionaceae</taxon>
        <taxon>Photobacterium</taxon>
    </lineage>
</organism>
<evidence type="ECO:0000256" key="2">
    <source>
        <dbReference type="ARBA" id="ARBA00022723"/>
    </source>
</evidence>
<keyword evidence="7 15" id="KW-0269">Exonuclease</keyword>
<keyword evidence="11 15" id="KW-0234">DNA repair</keyword>
<name>A0A2T3MT15_9GAMM</name>
<dbReference type="GO" id="GO:0008854">
    <property type="term" value="F:exodeoxyribonuclease V activity"/>
    <property type="evidence" value="ECO:0007669"/>
    <property type="project" value="UniProtKB-EC"/>
</dbReference>
<dbReference type="InterPro" id="IPR027417">
    <property type="entry name" value="P-loop_NTPase"/>
</dbReference>
<comment type="catalytic activity">
    <reaction evidence="15">
        <text>Exonucleolytic cleavage (in the presence of ATP) in either 5'- to 3'- or 3'- to 5'-direction to yield 5'-phosphooligonucleotides.</text>
        <dbReference type="EC" id="3.1.11.5"/>
    </reaction>
</comment>
<dbReference type="CDD" id="cd22352">
    <property type="entry name" value="RecB_C-like"/>
    <property type="match status" value="1"/>
</dbReference>
<dbReference type="PROSITE" id="PS51217">
    <property type="entry name" value="UVRD_HELICASE_CTER"/>
    <property type="match status" value="1"/>
</dbReference>
<evidence type="ECO:0000256" key="7">
    <source>
        <dbReference type="ARBA" id="ARBA00022839"/>
    </source>
</evidence>
<comment type="domain">
    <text evidence="15">The N-terminal DNA-binding domain is a ssDNA-dependent ATPase and has ATP-dependent 3'-5' helicase function. This domain interacts with RecC.</text>
</comment>
<dbReference type="Pfam" id="PF00580">
    <property type="entry name" value="UvrD-helicase"/>
    <property type="match status" value="1"/>
</dbReference>
<dbReference type="PANTHER" id="PTHR11070:SF23">
    <property type="entry name" value="RECBCD ENZYME SUBUNIT RECB"/>
    <property type="match status" value="1"/>
</dbReference>
<feature type="binding site" evidence="15">
    <location>
        <position position="1127"/>
    </location>
    <ligand>
        <name>Mg(2+)</name>
        <dbReference type="ChEBI" id="CHEBI:18420"/>
    </ligand>
</feature>
<dbReference type="EMBL" id="PYMC01000020">
    <property type="protein sequence ID" value="PSW01664.1"/>
    <property type="molecule type" value="Genomic_DNA"/>
</dbReference>
<accession>A0A2T3MT15</accession>
<evidence type="ECO:0000313" key="21">
    <source>
        <dbReference type="Proteomes" id="UP000240904"/>
    </source>
</evidence>
<dbReference type="AlphaFoldDB" id="A0A2T3MT15"/>
<evidence type="ECO:0000256" key="13">
    <source>
        <dbReference type="ARBA" id="ARBA00034617"/>
    </source>
</evidence>
<dbReference type="PROSITE" id="PS51198">
    <property type="entry name" value="UVRD_HELICASE_ATP_BIND"/>
    <property type="match status" value="1"/>
</dbReference>
<dbReference type="InterPro" id="IPR011604">
    <property type="entry name" value="PDDEXK-like_dom_sf"/>
</dbReference>
<keyword evidence="10 15" id="KW-0238">DNA-binding</keyword>
<dbReference type="GO" id="GO:0016887">
    <property type="term" value="F:ATP hydrolysis activity"/>
    <property type="evidence" value="ECO:0007669"/>
    <property type="project" value="RHEA"/>
</dbReference>
<comment type="similarity">
    <text evidence="15">Belongs to the helicase family. UvrD subfamily.</text>
</comment>
<feature type="domain" description="UvrD-like helicase C-terminal" evidence="19">
    <location>
        <begin position="507"/>
        <end position="776"/>
    </location>
</feature>
<keyword evidence="2 15" id="KW-0479">Metal-binding</keyword>
<keyword evidence="4 15" id="KW-0227">DNA damage</keyword>
<dbReference type="Gene3D" id="3.40.50.300">
    <property type="entry name" value="P-loop containing nucleotide triphosphate hydrolases"/>
    <property type="match status" value="2"/>
</dbReference>
<keyword evidence="3 15" id="KW-0547">Nucleotide-binding</keyword>
<dbReference type="InterPro" id="IPR004586">
    <property type="entry name" value="RecB"/>
</dbReference>
<feature type="compositionally biased region" description="Polar residues" evidence="17">
    <location>
        <begin position="1"/>
        <end position="18"/>
    </location>
</feature>
<comment type="function">
    <text evidence="15">A helicase/nuclease that prepares dsDNA breaks (DSB) for recombinational DNA repair. Binds to DSBs and unwinds DNA via a highly rapid and processive ATP-dependent bidirectional helicase activity. Unwinds dsDNA until it encounters a Chi (crossover hotspot instigator) sequence from the 3' direction. Cuts ssDNA a few nucleotides 3' to the Chi site. The properties and activities of the enzyme are changed at Chi. The Chi-altered holoenzyme produces a long 3'-ssDNA overhang and facilitates RecA-binding to the ssDNA for homologous DNA recombination and repair. Holoenzyme degrades any linearized DNA that is unable to undergo homologous recombination. In the holoenzyme this subunit contributes ATPase, 3'-5' helicase, exonuclease activity and loads RecA onto ssDNA.</text>
</comment>
<dbReference type="InterPro" id="IPR000212">
    <property type="entry name" value="DNA_helicase_UvrD/REP"/>
</dbReference>
<comment type="cofactor">
    <cofactor evidence="15">
        <name>Mg(2+)</name>
        <dbReference type="ChEBI" id="CHEBI:18420"/>
    </cofactor>
    <text evidence="15">Binds 1 Mg(2+) ion per subunit.</text>
</comment>
<feature type="binding site" evidence="15">
    <location>
        <position position="1000"/>
    </location>
    <ligand>
        <name>Mg(2+)</name>
        <dbReference type="ChEBI" id="CHEBI:18420"/>
    </ligand>
</feature>
<dbReference type="HAMAP" id="MF_01485">
    <property type="entry name" value="RecB"/>
    <property type="match status" value="1"/>
</dbReference>
<comment type="domain">
    <text evidence="15">The C-terminal domain has nuclease activity and interacts with RecD. It interacts with RecA, facilitating its loading onto ssDNA.</text>
</comment>
<dbReference type="GO" id="GO:0003677">
    <property type="term" value="F:DNA binding"/>
    <property type="evidence" value="ECO:0007669"/>
    <property type="project" value="UniProtKB-UniRule"/>
</dbReference>
<keyword evidence="9 15" id="KW-0460">Magnesium</keyword>
<dbReference type="GO" id="GO:0005829">
    <property type="term" value="C:cytosol"/>
    <property type="evidence" value="ECO:0007669"/>
    <property type="project" value="TreeGrafter"/>
</dbReference>
<feature type="region of interest" description="DNA-binding and helicase activity, interacts with RecC" evidence="15">
    <location>
        <begin position="1"/>
        <end position="886"/>
    </location>
</feature>
<dbReference type="GO" id="GO:0000287">
    <property type="term" value="F:magnesium ion binding"/>
    <property type="evidence" value="ECO:0007669"/>
    <property type="project" value="UniProtKB-UniRule"/>
</dbReference>
<comment type="subunit">
    <text evidence="15">Heterotrimer of RecB, RecC and RecD. All subunits contribute to DNA-binding. Interacts with RecA.</text>
</comment>
<dbReference type="GO" id="GO:0000724">
    <property type="term" value="P:double-strand break repair via homologous recombination"/>
    <property type="evidence" value="ECO:0007669"/>
    <property type="project" value="UniProtKB-UniRule"/>
</dbReference>
<dbReference type="SUPFAM" id="SSF52540">
    <property type="entry name" value="P-loop containing nucleoside triphosphate hydrolases"/>
    <property type="match status" value="1"/>
</dbReference>
<dbReference type="Gene3D" id="3.90.320.10">
    <property type="match status" value="1"/>
</dbReference>
<comment type="caution">
    <text evidence="20">The sequence shown here is derived from an EMBL/GenBank/DDBJ whole genome shotgun (WGS) entry which is preliminary data.</text>
</comment>
<dbReference type="Proteomes" id="UP000240904">
    <property type="component" value="Unassembled WGS sequence"/>
</dbReference>
<evidence type="ECO:0000256" key="8">
    <source>
        <dbReference type="ARBA" id="ARBA00022840"/>
    </source>
</evidence>
<reference evidence="20 21" key="1">
    <citation type="submission" date="2018-03" db="EMBL/GenBank/DDBJ databases">
        <title>Whole genome sequencing of Histamine producing bacteria.</title>
        <authorList>
            <person name="Butler K."/>
        </authorList>
    </citation>
    <scope>NUCLEOTIDE SEQUENCE [LARGE SCALE GENOMIC DNA]</scope>
    <source>
        <strain evidence="20 21">DSM 16190</strain>
    </source>
</reference>